<evidence type="ECO:0000256" key="5">
    <source>
        <dbReference type="ARBA" id="ARBA00022496"/>
    </source>
</evidence>
<dbReference type="InterPro" id="IPR000531">
    <property type="entry name" value="Beta-barrel_TonB"/>
</dbReference>
<dbReference type="Gene3D" id="2.170.130.10">
    <property type="entry name" value="TonB-dependent receptor, plug domain"/>
    <property type="match status" value="1"/>
</dbReference>
<evidence type="ECO:0000256" key="10">
    <source>
        <dbReference type="ARBA" id="ARBA00023077"/>
    </source>
</evidence>
<accession>A0A379HK13</accession>
<dbReference type="Proteomes" id="UP000255000">
    <property type="component" value="Unassembled WGS sequence"/>
</dbReference>
<keyword evidence="9" id="KW-0406">Ion transport</keyword>
<keyword evidence="7 17" id="KW-0732">Signal</keyword>
<dbReference type="PROSITE" id="PS01156">
    <property type="entry name" value="TONB_DEPENDENT_REC_2"/>
    <property type="match status" value="1"/>
</dbReference>
<evidence type="ECO:0000256" key="15">
    <source>
        <dbReference type="PROSITE-ProRule" id="PRU10144"/>
    </source>
</evidence>
<dbReference type="InterPro" id="IPR010105">
    <property type="entry name" value="TonB_sidphr_rcpt"/>
</dbReference>
<keyword evidence="6 14" id="KW-0812">Transmembrane</keyword>
<dbReference type="PANTHER" id="PTHR30069">
    <property type="entry name" value="TONB-DEPENDENT OUTER MEMBRANE RECEPTOR"/>
    <property type="match status" value="1"/>
</dbReference>
<dbReference type="PROSITE" id="PS52016">
    <property type="entry name" value="TONB_DEPENDENT_REC_3"/>
    <property type="match status" value="1"/>
</dbReference>
<dbReference type="CDD" id="cd01347">
    <property type="entry name" value="ligand_gated_channel"/>
    <property type="match status" value="1"/>
</dbReference>
<evidence type="ECO:0000256" key="1">
    <source>
        <dbReference type="ARBA" id="ARBA00004571"/>
    </source>
</evidence>
<evidence type="ECO:0000259" key="19">
    <source>
        <dbReference type="Pfam" id="PF07715"/>
    </source>
</evidence>
<keyword evidence="10 16" id="KW-0798">TonB box</keyword>
<dbReference type="GO" id="GO:0042912">
    <property type="term" value="F:colicin transmembrane transporter activity"/>
    <property type="evidence" value="ECO:0007669"/>
    <property type="project" value="TreeGrafter"/>
</dbReference>
<keyword evidence="11 14" id="KW-0472">Membrane</keyword>
<feature type="short sequence motif" description="TonB C-terminal box" evidence="15">
    <location>
        <begin position="729"/>
        <end position="746"/>
    </location>
</feature>
<dbReference type="InterPro" id="IPR058134">
    <property type="entry name" value="PirA/FepA/PfeA"/>
</dbReference>
<dbReference type="EMBL" id="UGSK01000002">
    <property type="protein sequence ID" value="SUC82725.1"/>
    <property type="molecule type" value="Genomic_DNA"/>
</dbReference>
<evidence type="ECO:0000259" key="18">
    <source>
        <dbReference type="Pfam" id="PF00593"/>
    </source>
</evidence>
<evidence type="ECO:0000256" key="4">
    <source>
        <dbReference type="ARBA" id="ARBA00022452"/>
    </source>
</evidence>
<comment type="subcellular location">
    <subcellularLocation>
        <location evidence="1 14">Cell outer membrane</location>
        <topology evidence="1 14">Multi-pass membrane protein</topology>
    </subcellularLocation>
</comment>
<evidence type="ECO:0000256" key="16">
    <source>
        <dbReference type="RuleBase" id="RU003357"/>
    </source>
</evidence>
<dbReference type="PANTHER" id="PTHR30069:SF51">
    <property type="entry name" value="FERRIENTEROBACTIN RECEPTOR"/>
    <property type="match status" value="1"/>
</dbReference>
<evidence type="ECO:0000256" key="6">
    <source>
        <dbReference type="ARBA" id="ARBA00022692"/>
    </source>
</evidence>
<dbReference type="SUPFAM" id="SSF56935">
    <property type="entry name" value="Porins"/>
    <property type="match status" value="1"/>
</dbReference>
<comment type="similarity">
    <text evidence="2 14 16">Belongs to the TonB-dependent receptor family.</text>
</comment>
<feature type="domain" description="TonB-dependent receptor-like beta-barrel" evidence="18">
    <location>
        <begin position="276"/>
        <end position="712"/>
    </location>
</feature>
<dbReference type="NCBIfam" id="NF010048">
    <property type="entry name" value="PRK13524.1"/>
    <property type="match status" value="1"/>
</dbReference>
<evidence type="ECO:0000313" key="21">
    <source>
        <dbReference type="Proteomes" id="UP000255000"/>
    </source>
</evidence>
<evidence type="ECO:0000256" key="12">
    <source>
        <dbReference type="ARBA" id="ARBA00023170"/>
    </source>
</evidence>
<keyword evidence="4 14" id="KW-1134">Transmembrane beta strand</keyword>
<evidence type="ECO:0000256" key="7">
    <source>
        <dbReference type="ARBA" id="ARBA00022729"/>
    </source>
</evidence>
<proteinExistence type="inferred from homology"/>
<evidence type="ECO:0000256" key="8">
    <source>
        <dbReference type="ARBA" id="ARBA00023004"/>
    </source>
</evidence>
<evidence type="ECO:0000256" key="14">
    <source>
        <dbReference type="PROSITE-ProRule" id="PRU01360"/>
    </source>
</evidence>
<keyword evidence="3 14" id="KW-0813">Transport</keyword>
<keyword evidence="13 14" id="KW-0998">Cell outer membrane</keyword>
<evidence type="ECO:0000313" key="20">
    <source>
        <dbReference type="EMBL" id="SUC82725.1"/>
    </source>
</evidence>
<keyword evidence="5" id="KW-0410">Iron transport</keyword>
<feature type="chain" id="PRO_5017020717" evidence="17">
    <location>
        <begin position="44"/>
        <end position="746"/>
    </location>
</feature>
<protein>
    <submittedName>
        <fullName evidence="20">Enterobactin outer-membrane receptor</fullName>
    </submittedName>
</protein>
<organism evidence="20 21">
    <name type="scientific">Pannonibacter phragmitetus</name>
    <dbReference type="NCBI Taxonomy" id="121719"/>
    <lineage>
        <taxon>Bacteria</taxon>
        <taxon>Pseudomonadati</taxon>
        <taxon>Pseudomonadota</taxon>
        <taxon>Alphaproteobacteria</taxon>
        <taxon>Hyphomicrobiales</taxon>
        <taxon>Stappiaceae</taxon>
        <taxon>Pannonibacter</taxon>
    </lineage>
</organism>
<evidence type="ECO:0000256" key="11">
    <source>
        <dbReference type="ARBA" id="ARBA00023136"/>
    </source>
</evidence>
<evidence type="ECO:0000256" key="9">
    <source>
        <dbReference type="ARBA" id="ARBA00023065"/>
    </source>
</evidence>
<dbReference type="InterPro" id="IPR037066">
    <property type="entry name" value="Plug_dom_sf"/>
</dbReference>
<dbReference type="NCBIfam" id="NF010051">
    <property type="entry name" value="PRK13528.1"/>
    <property type="match status" value="1"/>
</dbReference>
<dbReference type="GO" id="GO:0042931">
    <property type="term" value="F:enterobactin transmembrane transporter activity"/>
    <property type="evidence" value="ECO:0007669"/>
    <property type="project" value="TreeGrafter"/>
</dbReference>
<keyword evidence="12 20" id="KW-0675">Receptor</keyword>
<dbReference type="InterPro" id="IPR010917">
    <property type="entry name" value="TonB_rcpt_CS"/>
</dbReference>
<dbReference type="GO" id="GO:0038023">
    <property type="term" value="F:signaling receptor activity"/>
    <property type="evidence" value="ECO:0007669"/>
    <property type="project" value="InterPro"/>
</dbReference>
<evidence type="ECO:0000256" key="2">
    <source>
        <dbReference type="ARBA" id="ARBA00009810"/>
    </source>
</evidence>
<dbReference type="InterPro" id="IPR012910">
    <property type="entry name" value="Plug_dom"/>
</dbReference>
<dbReference type="NCBIfam" id="TIGR01783">
    <property type="entry name" value="TonB-siderophor"/>
    <property type="match status" value="1"/>
</dbReference>
<dbReference type="GO" id="GO:0015344">
    <property type="term" value="F:siderophore uptake transmembrane transporter activity"/>
    <property type="evidence" value="ECO:0007669"/>
    <property type="project" value="TreeGrafter"/>
</dbReference>
<dbReference type="InterPro" id="IPR039426">
    <property type="entry name" value="TonB-dep_rcpt-like"/>
</dbReference>
<dbReference type="Gene3D" id="2.40.170.20">
    <property type="entry name" value="TonB-dependent receptor, beta-barrel domain"/>
    <property type="match status" value="1"/>
</dbReference>
<evidence type="ECO:0000256" key="3">
    <source>
        <dbReference type="ARBA" id="ARBA00022448"/>
    </source>
</evidence>
<feature type="signal peptide" evidence="17">
    <location>
        <begin position="1"/>
        <end position="43"/>
    </location>
</feature>
<reference evidence="20 21" key="1">
    <citation type="submission" date="2018-06" db="EMBL/GenBank/DDBJ databases">
        <authorList>
            <consortium name="Pathogen Informatics"/>
            <person name="Doyle S."/>
        </authorList>
    </citation>
    <scope>NUCLEOTIDE SEQUENCE [LARGE SCALE GENOMIC DNA]</scope>
    <source>
        <strain evidence="20 21">NCTC13350</strain>
    </source>
</reference>
<name>A0A379HK13_9HYPH</name>
<gene>
    <name evidence="20" type="primary">fepA</name>
    <name evidence="20" type="ORF">NCTC13350_04218</name>
</gene>
<dbReference type="InterPro" id="IPR036942">
    <property type="entry name" value="Beta-barrel_TonB_sf"/>
</dbReference>
<evidence type="ECO:0000256" key="13">
    <source>
        <dbReference type="ARBA" id="ARBA00023237"/>
    </source>
</evidence>
<keyword evidence="8" id="KW-0408">Iron</keyword>
<dbReference type="GO" id="GO:0044718">
    <property type="term" value="P:siderophore transmembrane transport"/>
    <property type="evidence" value="ECO:0007669"/>
    <property type="project" value="TreeGrafter"/>
</dbReference>
<dbReference type="Pfam" id="PF07715">
    <property type="entry name" value="Plug"/>
    <property type="match status" value="1"/>
</dbReference>
<evidence type="ECO:0000256" key="17">
    <source>
        <dbReference type="SAM" id="SignalP"/>
    </source>
</evidence>
<feature type="domain" description="TonB-dependent receptor plug" evidence="19">
    <location>
        <begin position="68"/>
        <end position="182"/>
    </location>
</feature>
<sequence length="746" mass="80852">MRMIKKGAFGRTAPAAGAEGLKFQLLRASALGLVLMQAPSALAQEAADTTSLDKIVLSAEEQLKQAPGVSVISASDLQRTPVANDVSEILRKMPGANLTGTTSSGQRGNQRQIELRGMGPENTLILIDGKPVLSRNSVRMGRAGERDTRGDTNWVPAEMIERIEVIRGPAAARYGSGAAGGVVNIITKRPEEMSGSVTTYFALPQHSEEGSTARTNVTVGGPILDWLSFRLNAGYARTEPDDANINANATIPGGSVAAGREGVINKDVRGLLSFTPRDDHRFDLEGSYSRQGNLFAGDSQLGTITPAVRDSLFGTETNSMTRRSLSLTHFGDYDFGKSSSYVQWERTLNRRLSEGLAGGPEGSIQANSTWGTITLDNVTAKSEWNIPLNLGFEQMLTAGAEFRGEWMDDPVSILQGLNGARVPGTVSDPALRDPNVSAQMFGLMLEDNIEITEDWTLTPGIRFDHHSSFGGNWSPSLNTTYMLTQNISLKAGIARAFKAPNLYQLNPNYVYFTRGNGCPIDFPNLGNGCFVAGNPDLNPEIAINKEIGINYNDDNGWNAGITYFHNDYKDRIASGIVPEGRSGTAQYFRWYNVPEAVVQGLEGNLAVPVMEGLTWSTNATYMIESKDKRNNQPLSLIPEYTINTSLDWAATEKLTLILSATHYGKTESPTLTATTGGAVTNPEARGAYTLVNAGMKYDLNDHFRMNAGVNNIFDKRQFREGNSNSAGANTYNEPGRTFYLSLSATF</sequence>
<dbReference type="Pfam" id="PF00593">
    <property type="entry name" value="TonB_dep_Rec_b-barrel"/>
    <property type="match status" value="1"/>
</dbReference>
<dbReference type="AlphaFoldDB" id="A0A379HK13"/>
<dbReference type="GO" id="GO:0009279">
    <property type="term" value="C:cell outer membrane"/>
    <property type="evidence" value="ECO:0007669"/>
    <property type="project" value="UniProtKB-SubCell"/>
</dbReference>
<dbReference type="RefSeq" id="WP_244296279.1">
    <property type="nucleotide sequence ID" value="NZ_UGSK01000002.1"/>
</dbReference>